<feature type="compositionally biased region" description="Low complexity" evidence="1">
    <location>
        <begin position="353"/>
        <end position="362"/>
    </location>
</feature>
<feature type="compositionally biased region" description="Basic and acidic residues" evidence="1">
    <location>
        <begin position="221"/>
        <end position="234"/>
    </location>
</feature>
<proteinExistence type="predicted"/>
<evidence type="ECO:0000256" key="1">
    <source>
        <dbReference type="SAM" id="MobiDB-lite"/>
    </source>
</evidence>
<feature type="compositionally biased region" description="Polar residues" evidence="1">
    <location>
        <begin position="677"/>
        <end position="694"/>
    </location>
</feature>
<feature type="compositionally biased region" description="Basic and acidic residues" evidence="1">
    <location>
        <begin position="733"/>
        <end position="750"/>
    </location>
</feature>
<feature type="compositionally biased region" description="Basic and acidic residues" evidence="1">
    <location>
        <begin position="622"/>
        <end position="632"/>
    </location>
</feature>
<feature type="compositionally biased region" description="Basic and acidic residues" evidence="1">
    <location>
        <begin position="363"/>
        <end position="377"/>
    </location>
</feature>
<feature type="region of interest" description="Disordered" evidence="1">
    <location>
        <begin position="449"/>
        <end position="489"/>
    </location>
</feature>
<feature type="region of interest" description="Disordered" evidence="1">
    <location>
        <begin position="322"/>
        <end position="417"/>
    </location>
</feature>
<feature type="compositionally biased region" description="Basic and acidic residues" evidence="1">
    <location>
        <begin position="176"/>
        <end position="190"/>
    </location>
</feature>
<accession>A0ABD3PHG6</accession>
<dbReference type="Proteomes" id="UP001516023">
    <property type="component" value="Unassembled WGS sequence"/>
</dbReference>
<feature type="compositionally biased region" description="Basic and acidic residues" evidence="1">
    <location>
        <begin position="393"/>
        <end position="405"/>
    </location>
</feature>
<feature type="compositionally biased region" description="Basic and acidic residues" evidence="1">
    <location>
        <begin position="1074"/>
        <end position="1085"/>
    </location>
</feature>
<reference evidence="2 3" key="1">
    <citation type="journal article" date="2020" name="G3 (Bethesda)">
        <title>Improved Reference Genome for Cyclotella cryptica CCMP332, a Model for Cell Wall Morphogenesis, Salinity Adaptation, and Lipid Production in Diatoms (Bacillariophyta).</title>
        <authorList>
            <person name="Roberts W.R."/>
            <person name="Downey K.M."/>
            <person name="Ruck E.C."/>
            <person name="Traller J.C."/>
            <person name="Alverson A.J."/>
        </authorList>
    </citation>
    <scope>NUCLEOTIDE SEQUENCE [LARGE SCALE GENOMIC DNA]</scope>
    <source>
        <strain evidence="2 3">CCMP332</strain>
    </source>
</reference>
<feature type="region of interest" description="Disordered" evidence="1">
    <location>
        <begin position="854"/>
        <end position="1131"/>
    </location>
</feature>
<feature type="compositionally biased region" description="Polar residues" evidence="1">
    <location>
        <begin position="1087"/>
        <end position="1100"/>
    </location>
</feature>
<evidence type="ECO:0000313" key="2">
    <source>
        <dbReference type="EMBL" id="KAL3786741.1"/>
    </source>
</evidence>
<sequence>MIDGLNETFFVSVTTPAASRDGRSTPFENDNISPFPTFDEGSLMSSNSVETEKDSVPSVATEVQEEDVAPSVSSSSSDDDDDDYDSTDDESSQPTIPEDIGYVIDATGASLLANLNKKLLEYRYGKDYKFDKVPVQTKIDVDDAVSTMGRMKSLLSGDDDAQFDFQVIPKSPSSVSDKKKTEASPKNREKELTKMIENLTKEDLQVLYKAVMGRDMPVESLDSREDSETGKTRSIETANIDPSPENPLGVPLPSILEESLSGSSADVLSSCNLTENEIFNSEKGSREKTEPVAVEITTLQKPKSSSKLGLLKRILFRKKDKVATDRRKMNKGAPSEGIKRKYSSNNLELQAISVAKSRVSAKSSKDTKEDENSEKKIGNISSTPTIDSPRAPPTEKNEETSEHIVESLNINDDSPRDITITVQHDAVPGEKKELEDVVVNVVKEEGKEEAEFEKAQVEDTVEDPNTSDATVPVSDDKDGCRNNNTSSISPKEAINSHELLQPTVEEPKGDVPHSDVKSVVCEHIGPDIEVVEGAIEINKVPTMTCEAPVVGSSGIESAEIATDQGEKRGGMRFGRSLRGRSKSKSCSPSDEMLQALTADNPVIEIPLSEVKARRSLLSKYNKPAEKNPKTKGPETAAPPEAPKTHHDQTSERKAARLRSPLRKTRKPKAASAELKNESSATRKSPKTVPSSTPRPASKAKTLKQRKNHEARNSPLQHVAVISKTHGSASAEEETARPDDSLKQSRDKTMTQEKPSTKSTETAPEESKHDKSAEITQSSADDEIYIVKDNVASAESDMNGPSLRGWTDDDTEIIEDAGFFCGAIYPSAKDDWLTRIEKSFTQMIDYWDRTPEEAFEESKVYDQSERKRNDKRHSFADDDKSISARSRSSKRRSCGGDRSVRSCSKSRSDKSVRSRSEKSARSRSEKSVKSRSKSRSDKSVKSVSSKSVKPRSKSVNRSTTKLSDATTQEPVRAKASDATSSGEKNDELRSKKVSSEKSASGKSKTSKARGDMRSAGNKTTSEVEALANASTSTKSTSTKRRSDKTAHAKSNTTPDTPDKCFPRSRSSKTNSPTLEDQKATTRKVETAAKQSDSKTVPSKSYCNPKDVREKRASRKNWNNGTSTADDHLVVVM</sequence>
<feature type="compositionally biased region" description="Polar residues" evidence="1">
    <location>
        <begin position="751"/>
        <end position="761"/>
    </location>
</feature>
<feature type="region of interest" description="Disordered" evidence="1">
    <location>
        <begin position="169"/>
        <end position="190"/>
    </location>
</feature>
<feature type="compositionally biased region" description="Polar residues" evidence="1">
    <location>
        <begin position="958"/>
        <end position="968"/>
    </location>
</feature>
<organism evidence="2 3">
    <name type="scientific">Cyclotella cryptica</name>
    <dbReference type="NCBI Taxonomy" id="29204"/>
    <lineage>
        <taxon>Eukaryota</taxon>
        <taxon>Sar</taxon>
        <taxon>Stramenopiles</taxon>
        <taxon>Ochrophyta</taxon>
        <taxon>Bacillariophyta</taxon>
        <taxon>Coscinodiscophyceae</taxon>
        <taxon>Thalassiosirophycidae</taxon>
        <taxon>Stephanodiscales</taxon>
        <taxon>Stephanodiscaceae</taxon>
        <taxon>Cyclotella</taxon>
    </lineage>
</organism>
<dbReference type="EMBL" id="JABMIG020000188">
    <property type="protein sequence ID" value="KAL3786741.1"/>
    <property type="molecule type" value="Genomic_DNA"/>
</dbReference>
<keyword evidence="3" id="KW-1185">Reference proteome</keyword>
<feature type="compositionally biased region" description="Basic and acidic residues" evidence="1">
    <location>
        <begin position="893"/>
        <end position="939"/>
    </location>
</feature>
<comment type="caution">
    <text evidence="2">The sequence shown here is derived from an EMBL/GenBank/DDBJ whole genome shotgun (WGS) entry which is preliminary data.</text>
</comment>
<dbReference type="AlphaFoldDB" id="A0ABD3PHG6"/>
<feature type="region of interest" description="Disordered" evidence="1">
    <location>
        <begin position="561"/>
        <end position="588"/>
    </location>
</feature>
<feature type="region of interest" description="Disordered" evidence="1">
    <location>
        <begin position="217"/>
        <end position="255"/>
    </location>
</feature>
<gene>
    <name evidence="2" type="ORF">HJC23_005304</name>
</gene>
<feature type="compositionally biased region" description="Acidic residues" evidence="1">
    <location>
        <begin position="77"/>
        <end position="91"/>
    </location>
</feature>
<feature type="region of interest" description="Disordered" evidence="1">
    <location>
        <begin position="619"/>
        <end position="785"/>
    </location>
</feature>
<evidence type="ECO:0000313" key="3">
    <source>
        <dbReference type="Proteomes" id="UP001516023"/>
    </source>
</evidence>
<name>A0ABD3PHG6_9STRA</name>
<protein>
    <submittedName>
        <fullName evidence="2">Uncharacterized protein</fullName>
    </submittedName>
</protein>
<feature type="compositionally biased region" description="Basic and acidic residues" evidence="1">
    <location>
        <begin position="854"/>
        <end position="881"/>
    </location>
</feature>
<feature type="compositionally biased region" description="Basic residues" evidence="1">
    <location>
        <begin position="655"/>
        <end position="668"/>
    </location>
</feature>
<feature type="region of interest" description="Disordered" evidence="1">
    <location>
        <begin position="15"/>
        <end position="100"/>
    </location>
</feature>
<feature type="compositionally biased region" description="Basic and acidic residues" evidence="1">
    <location>
        <begin position="642"/>
        <end position="654"/>
    </location>
</feature>
<feature type="compositionally biased region" description="Basic and acidic residues" evidence="1">
    <location>
        <begin position="982"/>
        <end position="994"/>
    </location>
</feature>